<protein>
    <submittedName>
        <fullName evidence="1">Uncharacterized protein</fullName>
    </submittedName>
</protein>
<name>A0ACB0K3K0_TRIPR</name>
<dbReference type="EMBL" id="CASHSV030000188">
    <property type="protein sequence ID" value="CAJ2651904.1"/>
    <property type="molecule type" value="Genomic_DNA"/>
</dbReference>
<evidence type="ECO:0000313" key="1">
    <source>
        <dbReference type="EMBL" id="CAJ2651904.1"/>
    </source>
</evidence>
<organism evidence="1 2">
    <name type="scientific">Trifolium pratense</name>
    <name type="common">Red clover</name>
    <dbReference type="NCBI Taxonomy" id="57577"/>
    <lineage>
        <taxon>Eukaryota</taxon>
        <taxon>Viridiplantae</taxon>
        <taxon>Streptophyta</taxon>
        <taxon>Embryophyta</taxon>
        <taxon>Tracheophyta</taxon>
        <taxon>Spermatophyta</taxon>
        <taxon>Magnoliopsida</taxon>
        <taxon>eudicotyledons</taxon>
        <taxon>Gunneridae</taxon>
        <taxon>Pentapetalae</taxon>
        <taxon>rosids</taxon>
        <taxon>fabids</taxon>
        <taxon>Fabales</taxon>
        <taxon>Fabaceae</taxon>
        <taxon>Papilionoideae</taxon>
        <taxon>50 kb inversion clade</taxon>
        <taxon>NPAAA clade</taxon>
        <taxon>Hologalegina</taxon>
        <taxon>IRL clade</taxon>
        <taxon>Trifolieae</taxon>
        <taxon>Trifolium</taxon>
    </lineage>
</organism>
<comment type="caution">
    <text evidence="1">The sequence shown here is derived from an EMBL/GenBank/DDBJ whole genome shotgun (WGS) entry which is preliminary data.</text>
</comment>
<evidence type="ECO:0000313" key="2">
    <source>
        <dbReference type="Proteomes" id="UP001177021"/>
    </source>
</evidence>
<reference evidence="1" key="1">
    <citation type="submission" date="2023-10" db="EMBL/GenBank/DDBJ databases">
        <authorList>
            <person name="Rodriguez Cubillos JULIANA M."/>
            <person name="De Vega J."/>
        </authorList>
    </citation>
    <scope>NUCLEOTIDE SEQUENCE</scope>
</reference>
<gene>
    <name evidence="1" type="ORF">MILVUS5_LOCUS19466</name>
</gene>
<dbReference type="Proteomes" id="UP001177021">
    <property type="component" value="Unassembled WGS sequence"/>
</dbReference>
<proteinExistence type="predicted"/>
<keyword evidence="2" id="KW-1185">Reference proteome</keyword>
<sequence length="299" mass="34209">MMKKAVDVGRFRGFKVNVNLHFQLLQFADDTIIMGEGSLENFWTIKSMLRGFELVSGLKINFVKSKLYGFNVDARLLEAEASFLACNTTTIPFKFLGISVGANPRRRETWKLVVEAMTKCLNSWAPCCVLKSIEKIQRNFLWGGGAEERKVCWVKWDQICLPKEKGGLGVKNLELFNLALLSKWKWRFLNHDNAIWADLLRYRYGHLPSLLLSGLDITPSAHSSLWWRDIISPGRGKSDSWFKSNISCCVGNSNNIGFWQFKWYGNQAFCDLFPYLYTKEAIKNVKVSECLRGNGLVPL</sequence>
<accession>A0ACB0K3K0</accession>